<dbReference type="Proteomes" id="UP001162483">
    <property type="component" value="Unassembled WGS sequence"/>
</dbReference>
<gene>
    <name evidence="1" type="ORF">SPARVUS_LOCUS15970369</name>
</gene>
<name>A0ABN9HFZ0_9NEOB</name>
<organism evidence="1 2">
    <name type="scientific">Staurois parvus</name>
    <dbReference type="NCBI Taxonomy" id="386267"/>
    <lineage>
        <taxon>Eukaryota</taxon>
        <taxon>Metazoa</taxon>
        <taxon>Chordata</taxon>
        <taxon>Craniata</taxon>
        <taxon>Vertebrata</taxon>
        <taxon>Euteleostomi</taxon>
        <taxon>Amphibia</taxon>
        <taxon>Batrachia</taxon>
        <taxon>Anura</taxon>
        <taxon>Neobatrachia</taxon>
        <taxon>Ranoidea</taxon>
        <taxon>Ranidae</taxon>
        <taxon>Staurois</taxon>
    </lineage>
</organism>
<proteinExistence type="predicted"/>
<comment type="caution">
    <text evidence="1">The sequence shown here is derived from an EMBL/GenBank/DDBJ whole genome shotgun (WGS) entry which is preliminary data.</text>
</comment>
<evidence type="ECO:0000313" key="1">
    <source>
        <dbReference type="EMBL" id="CAI9620349.1"/>
    </source>
</evidence>
<dbReference type="EMBL" id="CATNWA010020899">
    <property type="protein sequence ID" value="CAI9620349.1"/>
    <property type="molecule type" value="Genomic_DNA"/>
</dbReference>
<accession>A0ABN9HFZ0</accession>
<reference evidence="1" key="1">
    <citation type="submission" date="2023-05" db="EMBL/GenBank/DDBJ databases">
        <authorList>
            <person name="Stuckert A."/>
        </authorList>
    </citation>
    <scope>NUCLEOTIDE SEQUENCE</scope>
</reference>
<sequence>PNKCILIALCESYSVYKLWYRYCNLRHFFAIQCCASLTDNCAVMQYGKILGFLVFFYTNNGGDQRLMAAISDLWRRSATYGRTAADILTLGGTDLGSLTSPVTPIQ</sequence>
<keyword evidence="2" id="KW-1185">Reference proteome</keyword>
<protein>
    <submittedName>
        <fullName evidence="1">Uncharacterized protein</fullName>
    </submittedName>
</protein>
<feature type="non-terminal residue" evidence="1">
    <location>
        <position position="1"/>
    </location>
</feature>
<evidence type="ECO:0000313" key="2">
    <source>
        <dbReference type="Proteomes" id="UP001162483"/>
    </source>
</evidence>